<evidence type="ECO:0000313" key="8">
    <source>
        <dbReference type="EMBL" id="KAF2493932.1"/>
    </source>
</evidence>
<dbReference type="InterPro" id="IPR011701">
    <property type="entry name" value="MFS"/>
</dbReference>
<name>A0A6A6QNX0_9PEZI</name>
<evidence type="ECO:0000259" key="7">
    <source>
        <dbReference type="PROSITE" id="PS50850"/>
    </source>
</evidence>
<feature type="transmembrane region" description="Helical" evidence="6">
    <location>
        <begin position="117"/>
        <end position="139"/>
    </location>
</feature>
<dbReference type="InterPro" id="IPR020846">
    <property type="entry name" value="MFS_dom"/>
</dbReference>
<dbReference type="Gene3D" id="1.20.1250.20">
    <property type="entry name" value="MFS general substrate transporter like domains"/>
    <property type="match status" value="1"/>
</dbReference>
<dbReference type="GO" id="GO:0016020">
    <property type="term" value="C:membrane"/>
    <property type="evidence" value="ECO:0007669"/>
    <property type="project" value="UniProtKB-SubCell"/>
</dbReference>
<keyword evidence="9" id="KW-1185">Reference proteome</keyword>
<dbReference type="PANTHER" id="PTHR43791">
    <property type="entry name" value="PERMEASE-RELATED"/>
    <property type="match status" value="1"/>
</dbReference>
<feature type="transmembrane region" description="Helical" evidence="6">
    <location>
        <begin position="225"/>
        <end position="244"/>
    </location>
</feature>
<feature type="transmembrane region" description="Helical" evidence="6">
    <location>
        <begin position="290"/>
        <end position="309"/>
    </location>
</feature>
<dbReference type="Proteomes" id="UP000799750">
    <property type="component" value="Unassembled WGS sequence"/>
</dbReference>
<feature type="transmembrane region" description="Helical" evidence="6">
    <location>
        <begin position="151"/>
        <end position="173"/>
    </location>
</feature>
<reference evidence="8" key="1">
    <citation type="journal article" date="2020" name="Stud. Mycol.">
        <title>101 Dothideomycetes genomes: a test case for predicting lifestyles and emergence of pathogens.</title>
        <authorList>
            <person name="Haridas S."/>
            <person name="Albert R."/>
            <person name="Binder M."/>
            <person name="Bloem J."/>
            <person name="Labutti K."/>
            <person name="Salamov A."/>
            <person name="Andreopoulos B."/>
            <person name="Baker S."/>
            <person name="Barry K."/>
            <person name="Bills G."/>
            <person name="Bluhm B."/>
            <person name="Cannon C."/>
            <person name="Castanera R."/>
            <person name="Culley D."/>
            <person name="Daum C."/>
            <person name="Ezra D."/>
            <person name="Gonzalez J."/>
            <person name="Henrissat B."/>
            <person name="Kuo A."/>
            <person name="Liang C."/>
            <person name="Lipzen A."/>
            <person name="Lutzoni F."/>
            <person name="Magnuson J."/>
            <person name="Mondo S."/>
            <person name="Nolan M."/>
            <person name="Ohm R."/>
            <person name="Pangilinan J."/>
            <person name="Park H.-J."/>
            <person name="Ramirez L."/>
            <person name="Alfaro M."/>
            <person name="Sun H."/>
            <person name="Tritt A."/>
            <person name="Yoshinaga Y."/>
            <person name="Zwiers L.-H."/>
            <person name="Turgeon B."/>
            <person name="Goodwin S."/>
            <person name="Spatafora J."/>
            <person name="Crous P."/>
            <person name="Grigoriev I."/>
        </authorList>
    </citation>
    <scope>NUCLEOTIDE SEQUENCE</scope>
    <source>
        <strain evidence="8">CBS 269.34</strain>
    </source>
</reference>
<dbReference type="FunFam" id="1.20.1250.20:FF:000057">
    <property type="entry name" value="MFS general substrate transporter"/>
    <property type="match status" value="1"/>
</dbReference>
<evidence type="ECO:0000256" key="2">
    <source>
        <dbReference type="ARBA" id="ARBA00022448"/>
    </source>
</evidence>
<sequence>MNYLDRSNLAQARLGGLEDDLGMKGVEFNTATSILFVGYLLMQLPSNLVFTRLKPSIYLPTGMLVWGTICGCQAALHNYKGLVVTRFFLGFAEAPYFPGAIYLMSTWYTRSELAKRFAVFYSGPAIANMFIGLIAAGVLQNLDGAGGLEGWRWLFIIEALMTLSISFAAFFILPNFPSATPWLTEEERAYASWRIENDIGSDETGYVEPTMLAAIKLAVLDYRTWLFVAMQHCILLSQTVTFFFPSVVNTLGYPRITTLLLTAPVWVATFKFNLAILWSTSRTKERCFHMIGSMAVTIIGNIMLITIHLRGPRFLGIVFMAMGAQPAFMIMLTWISNTFPRPLGKRAAITAIVNMIGNRSNIYGSCLYPKSAAPQYEFGGATIAGVGGLCILLALVLR</sequence>
<keyword evidence="5 6" id="KW-0472">Membrane</keyword>
<feature type="transmembrane region" description="Helical" evidence="6">
    <location>
        <begin position="57"/>
        <end position="76"/>
    </location>
</feature>
<dbReference type="FunFam" id="1.20.1250.20:FF:000013">
    <property type="entry name" value="MFS general substrate transporter"/>
    <property type="match status" value="1"/>
</dbReference>
<proteinExistence type="predicted"/>
<dbReference type="PROSITE" id="PS50850">
    <property type="entry name" value="MFS"/>
    <property type="match status" value="1"/>
</dbReference>
<feature type="domain" description="Major facilitator superfamily (MFS) profile" evidence="7">
    <location>
        <begin position="1"/>
        <end position="398"/>
    </location>
</feature>
<comment type="subcellular location">
    <subcellularLocation>
        <location evidence="1">Membrane</location>
        <topology evidence="1">Multi-pass membrane protein</topology>
    </subcellularLocation>
</comment>
<organism evidence="8 9">
    <name type="scientific">Lophium mytilinum</name>
    <dbReference type="NCBI Taxonomy" id="390894"/>
    <lineage>
        <taxon>Eukaryota</taxon>
        <taxon>Fungi</taxon>
        <taxon>Dikarya</taxon>
        <taxon>Ascomycota</taxon>
        <taxon>Pezizomycotina</taxon>
        <taxon>Dothideomycetes</taxon>
        <taxon>Pleosporomycetidae</taxon>
        <taxon>Mytilinidiales</taxon>
        <taxon>Mytilinidiaceae</taxon>
        <taxon>Lophium</taxon>
    </lineage>
</organism>
<evidence type="ECO:0000256" key="1">
    <source>
        <dbReference type="ARBA" id="ARBA00004141"/>
    </source>
</evidence>
<dbReference type="OrthoDB" id="2250022at2759"/>
<feature type="transmembrane region" description="Helical" evidence="6">
    <location>
        <begin position="31"/>
        <end position="50"/>
    </location>
</feature>
<feature type="transmembrane region" description="Helical" evidence="6">
    <location>
        <begin position="315"/>
        <end position="335"/>
    </location>
</feature>
<feature type="transmembrane region" description="Helical" evidence="6">
    <location>
        <begin position="376"/>
        <end position="397"/>
    </location>
</feature>
<dbReference type="EMBL" id="MU004191">
    <property type="protein sequence ID" value="KAF2493932.1"/>
    <property type="molecule type" value="Genomic_DNA"/>
</dbReference>
<evidence type="ECO:0000256" key="4">
    <source>
        <dbReference type="ARBA" id="ARBA00022989"/>
    </source>
</evidence>
<evidence type="ECO:0000313" key="9">
    <source>
        <dbReference type="Proteomes" id="UP000799750"/>
    </source>
</evidence>
<dbReference type="AlphaFoldDB" id="A0A6A6QNX0"/>
<dbReference type="InterPro" id="IPR036259">
    <property type="entry name" value="MFS_trans_sf"/>
</dbReference>
<dbReference type="SUPFAM" id="SSF103473">
    <property type="entry name" value="MFS general substrate transporter"/>
    <property type="match status" value="1"/>
</dbReference>
<accession>A0A6A6QNX0</accession>
<keyword evidence="4 6" id="KW-1133">Transmembrane helix</keyword>
<feature type="transmembrane region" description="Helical" evidence="6">
    <location>
        <begin position="82"/>
        <end position="105"/>
    </location>
</feature>
<feature type="transmembrane region" description="Helical" evidence="6">
    <location>
        <begin position="256"/>
        <end position="278"/>
    </location>
</feature>
<dbReference type="Pfam" id="PF07690">
    <property type="entry name" value="MFS_1"/>
    <property type="match status" value="1"/>
</dbReference>
<dbReference type="GO" id="GO:0022857">
    <property type="term" value="F:transmembrane transporter activity"/>
    <property type="evidence" value="ECO:0007669"/>
    <property type="project" value="InterPro"/>
</dbReference>
<keyword evidence="2" id="KW-0813">Transport</keyword>
<keyword evidence="3 6" id="KW-0812">Transmembrane</keyword>
<evidence type="ECO:0000256" key="5">
    <source>
        <dbReference type="ARBA" id="ARBA00023136"/>
    </source>
</evidence>
<dbReference type="PANTHER" id="PTHR43791:SF20">
    <property type="entry name" value="TRANSPORTER, PUTATIVE (AFU_ORTHOLOGUE AFUA_3G14670)-RELATED"/>
    <property type="match status" value="1"/>
</dbReference>
<protein>
    <submittedName>
        <fullName evidence="8">MFS general substrate transporter</fullName>
    </submittedName>
</protein>
<evidence type="ECO:0000256" key="6">
    <source>
        <dbReference type="SAM" id="Phobius"/>
    </source>
</evidence>
<evidence type="ECO:0000256" key="3">
    <source>
        <dbReference type="ARBA" id="ARBA00022692"/>
    </source>
</evidence>
<gene>
    <name evidence="8" type="ORF">BU16DRAFT_488747</name>
</gene>